<dbReference type="EMBL" id="LT629787">
    <property type="protein sequence ID" value="SDU20544.1"/>
    <property type="molecule type" value="Genomic_DNA"/>
</dbReference>
<sequence>MHRLNPDKLLHSKWTATRPVHRERHFIVTALYRDELERVESVELEAVLTKNSQRIDWQRLRDADTWQMGWR</sequence>
<organism evidence="1 2">
    <name type="scientific">Halopseudomonas salegens</name>
    <dbReference type="NCBI Taxonomy" id="1434072"/>
    <lineage>
        <taxon>Bacteria</taxon>
        <taxon>Pseudomonadati</taxon>
        <taxon>Pseudomonadota</taxon>
        <taxon>Gammaproteobacteria</taxon>
        <taxon>Pseudomonadales</taxon>
        <taxon>Pseudomonadaceae</taxon>
        <taxon>Halopseudomonas</taxon>
    </lineage>
</organism>
<protein>
    <recommendedName>
        <fullName evidence="3">TIGR02450 family Trp-rich protein</fullName>
    </recommendedName>
</protein>
<accession>A0A1H2GLZ0</accession>
<evidence type="ECO:0000313" key="1">
    <source>
        <dbReference type="EMBL" id="SDU20544.1"/>
    </source>
</evidence>
<dbReference type="InterPro" id="IPR012663">
    <property type="entry name" value="CHP02450_Tryp"/>
</dbReference>
<name>A0A1H2GLZ0_9GAMM</name>
<dbReference type="Pfam" id="PF09493">
    <property type="entry name" value="DUF2389"/>
    <property type="match status" value="1"/>
</dbReference>
<evidence type="ECO:0000313" key="2">
    <source>
        <dbReference type="Proteomes" id="UP000243924"/>
    </source>
</evidence>
<dbReference type="NCBIfam" id="TIGR02450">
    <property type="entry name" value="TIGR02450 family Trp-rich protein"/>
    <property type="match status" value="1"/>
</dbReference>
<dbReference type="OrthoDB" id="5592973at2"/>
<dbReference type="STRING" id="1434072.SAMN05216210_2399"/>
<dbReference type="Proteomes" id="UP000243924">
    <property type="component" value="Chromosome I"/>
</dbReference>
<gene>
    <name evidence="1" type="ORF">SAMN05216210_2399</name>
</gene>
<evidence type="ECO:0008006" key="3">
    <source>
        <dbReference type="Google" id="ProtNLM"/>
    </source>
</evidence>
<reference evidence="2" key="1">
    <citation type="submission" date="2016-10" db="EMBL/GenBank/DDBJ databases">
        <authorList>
            <person name="Varghese N."/>
            <person name="Submissions S."/>
        </authorList>
    </citation>
    <scope>NUCLEOTIDE SEQUENCE [LARGE SCALE GENOMIC DNA]</scope>
    <source>
        <strain evidence="2">CECT 8338</strain>
    </source>
</reference>
<dbReference type="AlphaFoldDB" id="A0A1H2GLZ0"/>
<dbReference type="RefSeq" id="WP_092387216.1">
    <property type="nucleotide sequence ID" value="NZ_LT629787.1"/>
</dbReference>
<keyword evidence="2" id="KW-1185">Reference proteome</keyword>
<proteinExistence type="predicted"/>